<evidence type="ECO:0000313" key="1">
    <source>
        <dbReference type="EMBL" id="CAF1422228.1"/>
    </source>
</evidence>
<protein>
    <submittedName>
        <fullName evidence="1">Uncharacterized protein</fullName>
    </submittedName>
</protein>
<evidence type="ECO:0000313" key="2">
    <source>
        <dbReference type="Proteomes" id="UP000663828"/>
    </source>
</evidence>
<keyword evidence="2" id="KW-1185">Reference proteome</keyword>
<proteinExistence type="predicted"/>
<name>A0A815MFJ2_ADIRI</name>
<organism evidence="1 2">
    <name type="scientific">Adineta ricciae</name>
    <name type="common">Rotifer</name>
    <dbReference type="NCBI Taxonomy" id="249248"/>
    <lineage>
        <taxon>Eukaryota</taxon>
        <taxon>Metazoa</taxon>
        <taxon>Spiralia</taxon>
        <taxon>Gnathifera</taxon>
        <taxon>Rotifera</taxon>
        <taxon>Eurotatoria</taxon>
        <taxon>Bdelloidea</taxon>
        <taxon>Adinetida</taxon>
        <taxon>Adinetidae</taxon>
        <taxon>Adineta</taxon>
    </lineage>
</organism>
<dbReference type="EMBL" id="CAJNOR010003523">
    <property type="protein sequence ID" value="CAF1422228.1"/>
    <property type="molecule type" value="Genomic_DNA"/>
</dbReference>
<accession>A0A815MFJ2</accession>
<sequence>MPSKIKNVPIEEASIDAILSTPGIYTCIAVLIILNDNRVFIFHSDPTCIDLGNEDFMEYEIQKLIKDSISLFTKRENKKSSCFRSIFIIGGASNEKYKKFNSELNRMKANHSSLTSMIDELNVDALKNFIICIVYSNTTFNLYGGNADAAQGNYYDLERNLYGDPRRIELHFFSTYNFDSKSWIIIKNQLSRFQTT</sequence>
<reference evidence="1" key="1">
    <citation type="submission" date="2021-02" db="EMBL/GenBank/DDBJ databases">
        <authorList>
            <person name="Nowell W R."/>
        </authorList>
    </citation>
    <scope>NUCLEOTIDE SEQUENCE</scope>
</reference>
<dbReference type="Proteomes" id="UP000663828">
    <property type="component" value="Unassembled WGS sequence"/>
</dbReference>
<gene>
    <name evidence="1" type="ORF">XAT740_LOCUS35289</name>
</gene>
<dbReference type="AlphaFoldDB" id="A0A815MFJ2"/>
<comment type="caution">
    <text evidence="1">The sequence shown here is derived from an EMBL/GenBank/DDBJ whole genome shotgun (WGS) entry which is preliminary data.</text>
</comment>